<protein>
    <submittedName>
        <fullName evidence="1">Uncharacterized protein</fullName>
    </submittedName>
</protein>
<dbReference type="AlphaFoldDB" id="X1PZ58"/>
<name>X1PZ58_9ZZZZ</name>
<proteinExistence type="predicted"/>
<evidence type="ECO:0000313" key="1">
    <source>
        <dbReference type="EMBL" id="GAI61228.1"/>
    </source>
</evidence>
<feature type="non-terminal residue" evidence="1">
    <location>
        <position position="1"/>
    </location>
</feature>
<reference evidence="1" key="1">
    <citation type="journal article" date="2014" name="Front. Microbiol.">
        <title>High frequency of phylogenetically diverse reductive dehalogenase-homologous genes in deep subseafloor sedimentary metagenomes.</title>
        <authorList>
            <person name="Kawai M."/>
            <person name="Futagami T."/>
            <person name="Toyoda A."/>
            <person name="Takaki Y."/>
            <person name="Nishi S."/>
            <person name="Hori S."/>
            <person name="Arai W."/>
            <person name="Tsubouchi T."/>
            <person name="Morono Y."/>
            <person name="Uchiyama I."/>
            <person name="Ito T."/>
            <person name="Fujiyama A."/>
            <person name="Inagaki F."/>
            <person name="Takami H."/>
        </authorList>
    </citation>
    <scope>NUCLEOTIDE SEQUENCE</scope>
    <source>
        <strain evidence="1">Expedition CK06-06</strain>
    </source>
</reference>
<feature type="non-terminal residue" evidence="1">
    <location>
        <position position="43"/>
    </location>
</feature>
<gene>
    <name evidence="1" type="ORF">S06H3_66878</name>
</gene>
<organism evidence="1">
    <name type="scientific">marine sediment metagenome</name>
    <dbReference type="NCBI Taxonomy" id="412755"/>
    <lineage>
        <taxon>unclassified sequences</taxon>
        <taxon>metagenomes</taxon>
        <taxon>ecological metagenomes</taxon>
    </lineage>
</organism>
<comment type="caution">
    <text evidence="1">The sequence shown here is derived from an EMBL/GenBank/DDBJ whole genome shotgun (WGS) entry which is preliminary data.</text>
</comment>
<dbReference type="EMBL" id="BARV01045872">
    <property type="protein sequence ID" value="GAI61228.1"/>
    <property type="molecule type" value="Genomic_DNA"/>
</dbReference>
<sequence length="43" mass="4123">LVGGGAAIGIVSAGTFGIVENIFTGRVGSKVVSGAGYVSDIPE</sequence>
<accession>X1PZ58</accession>